<dbReference type="EMBL" id="QJNU01000111">
    <property type="protein sequence ID" value="RYP06954.1"/>
    <property type="molecule type" value="Genomic_DNA"/>
</dbReference>
<sequence length="487" mass="51091">MAPSRNTPSPRSASPNTKNPQAPSVGENKANNAAVPAPIKRKPVHQATDTDTAAAPAPAPAHGPTTTTTESGTAAATAAAPRKSAAAADKPAITVAAADSLAPAAVGVSEEPIIALDFQGEVQTNNDLPSLETLRKIESYTVLDAYGRSHPFKSLYAGHNVARRVLIIFVRHFFCGNCQEYLRTLSASITPEALLQLPVSTFIAVIGCGSPKLIDSYHKETGCPFPIYADPTRRLYNKLGMVRTLSLGSRPAYMNKSMASSVVSSVVQGLKQVKSGLATKMGDQRQVGGEFLFEPASMSLESPISSPTDEAGPLDEDDASNTSASEKVEEKRVTWCHRMRTARDHAEIPELMEVLGLEGDGATPIKDDERWVKALRSRKGTGVSMASQMSRMSLDASRSLSGSNRTSLRASMAASPRSASIQSRESLNVVAPSPPVTTTAAAPEPPATTATAAPSHSATTTAAAPRPHATAATATTSDGGSDRQTRI</sequence>
<feature type="compositionally biased region" description="Low complexity" evidence="1">
    <location>
        <begin position="47"/>
        <end position="82"/>
    </location>
</feature>
<dbReference type="OrthoDB" id="40334at2759"/>
<accession>A0A4Q4TLE1</accession>
<feature type="region of interest" description="Disordered" evidence="1">
    <location>
        <begin position="377"/>
        <end position="487"/>
    </location>
</feature>
<protein>
    <recommendedName>
        <fullName evidence="4">Thioredoxin domain-containing protein</fullName>
    </recommendedName>
</protein>
<feature type="compositionally biased region" description="Low complexity" evidence="1">
    <location>
        <begin position="407"/>
        <end position="420"/>
    </location>
</feature>
<keyword evidence="3" id="KW-1185">Reference proteome</keyword>
<gene>
    <name evidence="2" type="ORF">DL764_002841</name>
</gene>
<dbReference type="Gene3D" id="3.40.30.10">
    <property type="entry name" value="Glutaredoxin"/>
    <property type="match status" value="1"/>
</dbReference>
<dbReference type="Proteomes" id="UP000293360">
    <property type="component" value="Unassembled WGS sequence"/>
</dbReference>
<dbReference type="AlphaFoldDB" id="A0A4Q4TLE1"/>
<dbReference type="InterPro" id="IPR036249">
    <property type="entry name" value="Thioredoxin-like_sf"/>
</dbReference>
<dbReference type="InterPro" id="IPR032801">
    <property type="entry name" value="PXL2A/B/C"/>
</dbReference>
<dbReference type="SUPFAM" id="SSF52833">
    <property type="entry name" value="Thioredoxin-like"/>
    <property type="match status" value="1"/>
</dbReference>
<feature type="compositionally biased region" description="Polar residues" evidence="1">
    <location>
        <begin position="1"/>
        <end position="22"/>
    </location>
</feature>
<dbReference type="PANTHER" id="PTHR28630:SF3">
    <property type="entry name" value="PEROXIREDOXIN-LIKE 2C"/>
    <property type="match status" value="1"/>
</dbReference>
<comment type="caution">
    <text evidence="2">The sequence shown here is derived from an EMBL/GenBank/DDBJ whole genome shotgun (WGS) entry which is preliminary data.</text>
</comment>
<proteinExistence type="predicted"/>
<organism evidence="2 3">
    <name type="scientific">Monosporascus ibericus</name>
    <dbReference type="NCBI Taxonomy" id="155417"/>
    <lineage>
        <taxon>Eukaryota</taxon>
        <taxon>Fungi</taxon>
        <taxon>Dikarya</taxon>
        <taxon>Ascomycota</taxon>
        <taxon>Pezizomycotina</taxon>
        <taxon>Sordariomycetes</taxon>
        <taxon>Xylariomycetidae</taxon>
        <taxon>Xylariales</taxon>
        <taxon>Xylariales incertae sedis</taxon>
        <taxon>Monosporascus</taxon>
    </lineage>
</organism>
<dbReference type="Pfam" id="PF13911">
    <property type="entry name" value="AhpC-TSA_2"/>
    <property type="match status" value="1"/>
</dbReference>
<evidence type="ECO:0000313" key="3">
    <source>
        <dbReference type="Proteomes" id="UP000293360"/>
    </source>
</evidence>
<evidence type="ECO:0000256" key="1">
    <source>
        <dbReference type="SAM" id="MobiDB-lite"/>
    </source>
</evidence>
<dbReference type="CDD" id="cd02970">
    <property type="entry name" value="PRX_like2"/>
    <property type="match status" value="1"/>
</dbReference>
<dbReference type="FunFam" id="3.40.30.10:FF:000404">
    <property type="entry name" value="WGS project CABT00000000 data, contig 2.14"/>
    <property type="match status" value="1"/>
</dbReference>
<evidence type="ECO:0008006" key="4">
    <source>
        <dbReference type="Google" id="ProtNLM"/>
    </source>
</evidence>
<reference evidence="2 3" key="1">
    <citation type="submission" date="2018-06" db="EMBL/GenBank/DDBJ databases">
        <title>Complete Genomes of Monosporascus.</title>
        <authorList>
            <person name="Robinson A.J."/>
            <person name="Natvig D.O."/>
        </authorList>
    </citation>
    <scope>NUCLEOTIDE SEQUENCE [LARGE SCALE GENOMIC DNA]</scope>
    <source>
        <strain evidence="2 3">CBS 110550</strain>
    </source>
</reference>
<feature type="region of interest" description="Disordered" evidence="1">
    <location>
        <begin position="1"/>
        <end position="82"/>
    </location>
</feature>
<evidence type="ECO:0000313" key="2">
    <source>
        <dbReference type="EMBL" id="RYP06954.1"/>
    </source>
</evidence>
<dbReference type="PANTHER" id="PTHR28630">
    <property type="match status" value="1"/>
</dbReference>
<feature type="compositionally biased region" description="Polar residues" evidence="1">
    <location>
        <begin position="384"/>
        <end position="406"/>
    </location>
</feature>
<feature type="compositionally biased region" description="Low complexity" evidence="1">
    <location>
        <begin position="436"/>
        <end position="477"/>
    </location>
</feature>
<name>A0A4Q4TLE1_9PEZI</name>
<dbReference type="STRING" id="155417.A0A4Q4TLE1"/>
<feature type="region of interest" description="Disordered" evidence="1">
    <location>
        <begin position="301"/>
        <end position="332"/>
    </location>
</feature>